<dbReference type="GO" id="GO:0046872">
    <property type="term" value="F:metal ion binding"/>
    <property type="evidence" value="ECO:0007669"/>
    <property type="project" value="UniProtKB-KW"/>
</dbReference>
<evidence type="ECO:0000259" key="5">
    <source>
        <dbReference type="Pfam" id="PF00884"/>
    </source>
</evidence>
<dbReference type="Pfam" id="PF00884">
    <property type="entry name" value="Sulfatase"/>
    <property type="match status" value="1"/>
</dbReference>
<dbReference type="GO" id="GO:0005737">
    <property type="term" value="C:cytoplasm"/>
    <property type="evidence" value="ECO:0007669"/>
    <property type="project" value="TreeGrafter"/>
</dbReference>
<dbReference type="InterPro" id="IPR017850">
    <property type="entry name" value="Alkaline_phosphatase_core_sf"/>
</dbReference>
<dbReference type="InterPro" id="IPR024607">
    <property type="entry name" value="Sulfatase_CS"/>
</dbReference>
<evidence type="ECO:0000313" key="7">
    <source>
        <dbReference type="Proteomes" id="UP000622317"/>
    </source>
</evidence>
<dbReference type="PANTHER" id="PTHR45953:SF1">
    <property type="entry name" value="IDURONATE 2-SULFATASE"/>
    <property type="match status" value="1"/>
</dbReference>
<protein>
    <submittedName>
        <fullName evidence="6">Sulfatase-like hydrolase/transferase</fullName>
    </submittedName>
</protein>
<reference evidence="6" key="1">
    <citation type="submission" date="2020-09" db="EMBL/GenBank/DDBJ databases">
        <title>Pelagicoccus enzymogenes sp. nov. with an EPS production, isolated from marine sediment.</title>
        <authorList>
            <person name="Feng X."/>
        </authorList>
    </citation>
    <scope>NUCLEOTIDE SEQUENCE</scope>
    <source>
        <strain evidence="6">NFK12</strain>
    </source>
</reference>
<name>A0A927F5H3_9BACT</name>
<sequence length="512" mass="58326">MKLARRPNILFITSDQQHWNTIGLDNPEVKTPNLDRLAQRGCLFERAYCPNPTCTPTRASIITGMYPSQHGAYSLGTKLDEKHPTLGQALSKNGYKTSLVGKAHFQQLISTPEYPSIESYPILRDLDYWKKYDETFYGFDHVELARNHADECHVGQHYALWMEEKGLTDWAKHFQNAWGDYKFTDFDTSPQYLKWSIPEEYHYNAWIAERTNALMEESARQDEPFFLWASFFDPHPPYIVPEPWDSLYDPAEVTVPQATPGEHDKNPEHFRKTQEENPDFSDWKEEGGNAMHGCSSHLQDKESLAKEIAVYYGMISCMDKYIGQILDKLDALGLADNTLIVFTSDHGHFYGHHGLNAKGPFHYEDLVKVPFIASWPGQIEAGSRSAAIQSLVDLAPTFLAATGTAIPRSMTGLDQSKSWTGQQAPARTHAVVENRHQPTTLHLKTYVDARYKLTTYYNREYGELFDLQADPGELNNLWDSPDHKDLKAALVLKLLHAEMGKEPLPMPRVSMA</sequence>
<dbReference type="EMBL" id="JACYFG010000002">
    <property type="protein sequence ID" value="MBD5778031.1"/>
    <property type="molecule type" value="Genomic_DNA"/>
</dbReference>
<feature type="region of interest" description="Disordered" evidence="4">
    <location>
        <begin position="255"/>
        <end position="286"/>
    </location>
</feature>
<keyword evidence="2" id="KW-0479">Metal-binding</keyword>
<evidence type="ECO:0000256" key="4">
    <source>
        <dbReference type="SAM" id="MobiDB-lite"/>
    </source>
</evidence>
<organism evidence="6 7">
    <name type="scientific">Pelagicoccus enzymogenes</name>
    <dbReference type="NCBI Taxonomy" id="2773457"/>
    <lineage>
        <taxon>Bacteria</taxon>
        <taxon>Pseudomonadati</taxon>
        <taxon>Verrucomicrobiota</taxon>
        <taxon>Opitutia</taxon>
        <taxon>Puniceicoccales</taxon>
        <taxon>Pelagicoccaceae</taxon>
        <taxon>Pelagicoccus</taxon>
    </lineage>
</organism>
<dbReference type="RefSeq" id="WP_191615159.1">
    <property type="nucleotide sequence ID" value="NZ_JACYFG010000002.1"/>
</dbReference>
<dbReference type="Gene3D" id="3.40.720.10">
    <property type="entry name" value="Alkaline Phosphatase, subunit A"/>
    <property type="match status" value="1"/>
</dbReference>
<dbReference type="PANTHER" id="PTHR45953">
    <property type="entry name" value="IDURONATE 2-SULFATASE"/>
    <property type="match status" value="1"/>
</dbReference>
<keyword evidence="3 6" id="KW-0378">Hydrolase</keyword>
<evidence type="ECO:0000256" key="2">
    <source>
        <dbReference type="ARBA" id="ARBA00022723"/>
    </source>
</evidence>
<dbReference type="GO" id="GO:0008484">
    <property type="term" value="F:sulfuric ester hydrolase activity"/>
    <property type="evidence" value="ECO:0007669"/>
    <property type="project" value="TreeGrafter"/>
</dbReference>
<evidence type="ECO:0000313" key="6">
    <source>
        <dbReference type="EMBL" id="MBD5778031.1"/>
    </source>
</evidence>
<evidence type="ECO:0000256" key="1">
    <source>
        <dbReference type="ARBA" id="ARBA00008779"/>
    </source>
</evidence>
<evidence type="ECO:0000256" key="3">
    <source>
        <dbReference type="ARBA" id="ARBA00022801"/>
    </source>
</evidence>
<dbReference type="SUPFAM" id="SSF53649">
    <property type="entry name" value="Alkaline phosphatase-like"/>
    <property type="match status" value="1"/>
</dbReference>
<dbReference type="InterPro" id="IPR000917">
    <property type="entry name" value="Sulfatase_N"/>
</dbReference>
<dbReference type="PROSITE" id="PS00523">
    <property type="entry name" value="SULFATASE_1"/>
    <property type="match status" value="1"/>
</dbReference>
<dbReference type="AlphaFoldDB" id="A0A927F5H3"/>
<feature type="domain" description="Sulfatase N-terminal" evidence="5">
    <location>
        <begin position="7"/>
        <end position="403"/>
    </location>
</feature>
<accession>A0A927F5H3</accession>
<comment type="caution">
    <text evidence="6">The sequence shown here is derived from an EMBL/GenBank/DDBJ whole genome shotgun (WGS) entry which is preliminary data.</text>
</comment>
<dbReference type="Proteomes" id="UP000622317">
    <property type="component" value="Unassembled WGS sequence"/>
</dbReference>
<keyword evidence="7" id="KW-1185">Reference proteome</keyword>
<comment type="similarity">
    <text evidence="1">Belongs to the sulfatase family.</text>
</comment>
<feature type="compositionally biased region" description="Basic and acidic residues" evidence="4">
    <location>
        <begin position="261"/>
        <end position="286"/>
    </location>
</feature>
<gene>
    <name evidence="6" type="ORF">IEN85_00795</name>
</gene>
<proteinExistence type="inferred from homology"/>